<dbReference type="Proteomes" id="UP001165136">
    <property type="component" value="Unassembled WGS sequence"/>
</dbReference>
<dbReference type="GO" id="GO:0016020">
    <property type="term" value="C:membrane"/>
    <property type="evidence" value="ECO:0007669"/>
    <property type="project" value="UniProtKB-SubCell"/>
</dbReference>
<keyword evidence="4 6" id="KW-1133">Transmembrane helix</keyword>
<dbReference type="PANTHER" id="PTHR31885:SF6">
    <property type="entry name" value="GH04784P"/>
    <property type="match status" value="1"/>
</dbReference>
<feature type="transmembrane region" description="Helical" evidence="6">
    <location>
        <begin position="86"/>
        <end position="106"/>
    </location>
</feature>
<comment type="subcellular location">
    <subcellularLocation>
        <location evidence="1">Membrane</location>
        <topology evidence="1">Multi-pass membrane protein</topology>
    </subcellularLocation>
</comment>
<dbReference type="GO" id="GO:0016787">
    <property type="term" value="F:hydrolase activity"/>
    <property type="evidence" value="ECO:0007669"/>
    <property type="project" value="TreeGrafter"/>
</dbReference>
<reference evidence="7" key="1">
    <citation type="submission" date="2023-03" db="EMBL/GenBank/DDBJ databases">
        <title>Amycolatopsis taiwanensis NBRC 103393.</title>
        <authorList>
            <person name="Ichikawa N."/>
            <person name="Sato H."/>
            <person name="Tonouchi N."/>
        </authorList>
    </citation>
    <scope>NUCLEOTIDE SEQUENCE</scope>
    <source>
        <strain evidence="7">NBRC 103393</strain>
    </source>
</reference>
<evidence type="ECO:0000256" key="4">
    <source>
        <dbReference type="ARBA" id="ARBA00022989"/>
    </source>
</evidence>
<evidence type="ECO:0000256" key="6">
    <source>
        <dbReference type="SAM" id="Phobius"/>
    </source>
</evidence>
<keyword evidence="5 6" id="KW-0472">Membrane</keyword>
<name>A0A9W6VK04_9PSEU</name>
<feature type="transmembrane region" description="Helical" evidence="6">
    <location>
        <begin position="195"/>
        <end position="216"/>
    </location>
</feature>
<evidence type="ECO:0000256" key="1">
    <source>
        <dbReference type="ARBA" id="ARBA00004141"/>
    </source>
</evidence>
<dbReference type="EMBL" id="BSTI01000032">
    <property type="protein sequence ID" value="GLY71195.1"/>
    <property type="molecule type" value="Genomic_DNA"/>
</dbReference>
<accession>A0A9W6VK04</accession>
<dbReference type="InterPro" id="IPR012506">
    <property type="entry name" value="TMEM86B-like"/>
</dbReference>
<dbReference type="PANTHER" id="PTHR31885">
    <property type="entry name" value="GH04784P"/>
    <property type="match status" value="1"/>
</dbReference>
<feature type="transmembrane region" description="Helical" evidence="6">
    <location>
        <begin position="141"/>
        <end position="162"/>
    </location>
</feature>
<evidence type="ECO:0000256" key="2">
    <source>
        <dbReference type="ARBA" id="ARBA00007375"/>
    </source>
</evidence>
<feature type="transmembrane region" description="Helical" evidence="6">
    <location>
        <begin position="118"/>
        <end position="135"/>
    </location>
</feature>
<comment type="similarity">
    <text evidence="2">Belongs to the TMEM86 family.</text>
</comment>
<evidence type="ECO:0000256" key="5">
    <source>
        <dbReference type="ARBA" id="ARBA00023136"/>
    </source>
</evidence>
<evidence type="ECO:0008006" key="9">
    <source>
        <dbReference type="Google" id="ProtNLM"/>
    </source>
</evidence>
<keyword evidence="3 6" id="KW-0812">Transmembrane</keyword>
<dbReference type="Pfam" id="PF07947">
    <property type="entry name" value="YhhN"/>
    <property type="match status" value="1"/>
</dbReference>
<gene>
    <name evidence="7" type="ORF">Atai01_78140</name>
</gene>
<evidence type="ECO:0000256" key="3">
    <source>
        <dbReference type="ARBA" id="ARBA00022692"/>
    </source>
</evidence>
<organism evidence="7 8">
    <name type="scientific">Amycolatopsis taiwanensis</name>
    <dbReference type="NCBI Taxonomy" id="342230"/>
    <lineage>
        <taxon>Bacteria</taxon>
        <taxon>Bacillati</taxon>
        <taxon>Actinomycetota</taxon>
        <taxon>Actinomycetes</taxon>
        <taxon>Pseudonocardiales</taxon>
        <taxon>Pseudonocardiaceae</taxon>
        <taxon>Amycolatopsis</taxon>
    </lineage>
</organism>
<evidence type="ECO:0000313" key="7">
    <source>
        <dbReference type="EMBL" id="GLY71195.1"/>
    </source>
</evidence>
<evidence type="ECO:0000313" key="8">
    <source>
        <dbReference type="Proteomes" id="UP001165136"/>
    </source>
</evidence>
<proteinExistence type="inferred from homology"/>
<feature type="transmembrane region" description="Helical" evidence="6">
    <location>
        <begin position="169"/>
        <end position="189"/>
    </location>
</feature>
<sequence length="233" mass="24238">MTIKTLPPVARCVAAAYALLCLAHIALSDGGVQVAGWITKPMLMPVLAVFTWLAGRAAVERPALRLPLAGILFGGAGDTALMGEGIWFIVGMGCFAIGHLCYLAAMRQRGAHRGVRRATVAGYAVVWVVLLVLTWSGLGDLLVPVIAYSLLLVTMAVVASGLPRPGAIGGALFVISDGFIALSLANVQLLPHQSWIVMPTYVVAQFLLAVALLGGLPSREATRSTSAPSTTAP</sequence>
<comment type="caution">
    <text evidence="7">The sequence shown here is derived from an EMBL/GenBank/DDBJ whole genome shotgun (WGS) entry which is preliminary data.</text>
</comment>
<dbReference type="AlphaFoldDB" id="A0A9W6VK04"/>
<dbReference type="RefSeq" id="WP_285490810.1">
    <property type="nucleotide sequence ID" value="NZ_BSTI01000032.1"/>
</dbReference>
<protein>
    <recommendedName>
        <fullName evidence="9">Lysoplasmalogenase</fullName>
    </recommendedName>
</protein>
<keyword evidence="8" id="KW-1185">Reference proteome</keyword>